<evidence type="ECO:0000256" key="3">
    <source>
        <dbReference type="ARBA" id="ARBA00022692"/>
    </source>
</evidence>
<name>A0A8J7W7D7_9EURY</name>
<evidence type="ECO:0008006" key="9">
    <source>
        <dbReference type="Google" id="ProtNLM"/>
    </source>
</evidence>
<evidence type="ECO:0000256" key="6">
    <source>
        <dbReference type="SAM" id="Phobius"/>
    </source>
</evidence>
<proteinExistence type="predicted"/>
<keyword evidence="8" id="KW-1185">Reference proteome</keyword>
<evidence type="ECO:0000313" key="7">
    <source>
        <dbReference type="EMBL" id="MBR1367965.1"/>
    </source>
</evidence>
<protein>
    <recommendedName>
        <fullName evidence="9">Phosphate-starvation-inducible E</fullName>
    </recommendedName>
</protein>
<keyword evidence="4 6" id="KW-1133">Transmembrane helix</keyword>
<dbReference type="AlphaFoldDB" id="A0A8J7W7D7"/>
<feature type="transmembrane region" description="Helical" evidence="6">
    <location>
        <begin position="61"/>
        <end position="78"/>
    </location>
</feature>
<evidence type="ECO:0000256" key="5">
    <source>
        <dbReference type="ARBA" id="ARBA00023136"/>
    </source>
</evidence>
<dbReference type="InterPro" id="IPR020948">
    <property type="entry name" value="P_starv_induced_PsiE-like"/>
</dbReference>
<keyword evidence="2" id="KW-1003">Cell membrane</keyword>
<dbReference type="GO" id="GO:0005886">
    <property type="term" value="C:plasma membrane"/>
    <property type="evidence" value="ECO:0007669"/>
    <property type="project" value="UniProtKB-SubCell"/>
</dbReference>
<organism evidence="7 8">
    <name type="scientific">Methanocalculus chunghsingensis</name>
    <dbReference type="NCBI Taxonomy" id="156457"/>
    <lineage>
        <taxon>Archaea</taxon>
        <taxon>Methanobacteriati</taxon>
        <taxon>Methanobacteriota</taxon>
        <taxon>Stenosarchaea group</taxon>
        <taxon>Methanomicrobia</taxon>
        <taxon>Methanomicrobiales</taxon>
        <taxon>Methanocalculaceae</taxon>
        <taxon>Methanocalculus</taxon>
    </lineage>
</organism>
<accession>A0A8J7W7D7</accession>
<dbReference type="Proteomes" id="UP000730161">
    <property type="component" value="Unassembled WGS sequence"/>
</dbReference>
<keyword evidence="3 6" id="KW-0812">Transmembrane</keyword>
<sequence>MSDYDHLSPTMKTVLDIISRSTLIIYALIAILLIVIALLTFFDAAYLILTIFSHENLIQGIVEILYVLLLTIIVVEVLETVTSYFRTGRILVRPILIAGLTAMVRKVLIINIEEMHITESIAIIGIIGVLVAGIYVLWKTEM</sequence>
<comment type="caution">
    <text evidence="7">The sequence shown here is derived from an EMBL/GenBank/DDBJ whole genome shotgun (WGS) entry which is preliminary data.</text>
</comment>
<gene>
    <name evidence="7" type="ORF">RJ53_00035</name>
</gene>
<evidence type="ECO:0000256" key="2">
    <source>
        <dbReference type="ARBA" id="ARBA00022475"/>
    </source>
</evidence>
<dbReference type="OrthoDB" id="107616at2157"/>
<reference evidence="7" key="1">
    <citation type="submission" date="2014-12" db="EMBL/GenBank/DDBJ databases">
        <authorList>
            <person name="Huang H.-H."/>
            <person name="Chen S.-C."/>
            <person name="Lai M.-C."/>
        </authorList>
    </citation>
    <scope>NUCLEOTIDE SEQUENCE</scope>
    <source>
        <strain evidence="7">K1F9705b</strain>
    </source>
</reference>
<keyword evidence="5 6" id="KW-0472">Membrane</keyword>
<evidence type="ECO:0000256" key="4">
    <source>
        <dbReference type="ARBA" id="ARBA00022989"/>
    </source>
</evidence>
<feature type="transmembrane region" description="Helical" evidence="6">
    <location>
        <begin position="23"/>
        <end position="49"/>
    </location>
</feature>
<evidence type="ECO:0000256" key="1">
    <source>
        <dbReference type="ARBA" id="ARBA00004651"/>
    </source>
</evidence>
<evidence type="ECO:0000313" key="8">
    <source>
        <dbReference type="Proteomes" id="UP000730161"/>
    </source>
</evidence>
<dbReference type="Pfam" id="PF06146">
    <property type="entry name" value="PsiE"/>
    <property type="match status" value="1"/>
</dbReference>
<feature type="transmembrane region" description="Helical" evidence="6">
    <location>
        <begin position="90"/>
        <end position="108"/>
    </location>
</feature>
<dbReference type="RefSeq" id="WP_211529568.1">
    <property type="nucleotide sequence ID" value="NZ_JWHL01000001.1"/>
</dbReference>
<comment type="subcellular location">
    <subcellularLocation>
        <location evidence="1">Cell membrane</location>
        <topology evidence="1">Multi-pass membrane protein</topology>
    </subcellularLocation>
</comment>
<feature type="transmembrane region" description="Helical" evidence="6">
    <location>
        <begin position="120"/>
        <end position="138"/>
    </location>
</feature>
<dbReference type="EMBL" id="JWHL01000001">
    <property type="protein sequence ID" value="MBR1367965.1"/>
    <property type="molecule type" value="Genomic_DNA"/>
</dbReference>